<keyword evidence="10" id="KW-0067">ATP-binding</keyword>
<dbReference type="InterPro" id="IPR003661">
    <property type="entry name" value="HisK_dim/P_dom"/>
</dbReference>
<evidence type="ECO:0000256" key="14">
    <source>
        <dbReference type="SAM" id="Coils"/>
    </source>
</evidence>
<dbReference type="SMART" id="SM00387">
    <property type="entry name" value="HATPase_c"/>
    <property type="match status" value="1"/>
</dbReference>
<dbReference type="InterPro" id="IPR003660">
    <property type="entry name" value="HAMP_dom"/>
</dbReference>
<reference evidence="19" key="1">
    <citation type="journal article" date="2021" name="PeerJ">
        <title>Extensive microbial diversity within the chicken gut microbiome revealed by metagenomics and culture.</title>
        <authorList>
            <person name="Gilroy R."/>
            <person name="Ravi A."/>
            <person name="Getino M."/>
            <person name="Pursley I."/>
            <person name="Horton D.L."/>
            <person name="Alikhan N.F."/>
            <person name="Baker D."/>
            <person name="Gharbi K."/>
            <person name="Hall N."/>
            <person name="Watson M."/>
            <person name="Adriaenssens E.M."/>
            <person name="Foster-Nyarko E."/>
            <person name="Jarju S."/>
            <person name="Secka A."/>
            <person name="Antonio M."/>
            <person name="Oren A."/>
            <person name="Chaudhuri R.R."/>
            <person name="La Ragione R."/>
            <person name="Hildebrand F."/>
            <person name="Pallen M.J."/>
        </authorList>
    </citation>
    <scope>NUCLEOTIDE SEQUENCE</scope>
    <source>
        <strain evidence="19">USAMLcec2-132</strain>
    </source>
</reference>
<evidence type="ECO:0000256" key="11">
    <source>
        <dbReference type="ARBA" id="ARBA00022989"/>
    </source>
</evidence>
<keyword evidence="14" id="KW-0175">Coiled coil</keyword>
<reference evidence="19" key="2">
    <citation type="submission" date="2021-04" db="EMBL/GenBank/DDBJ databases">
        <authorList>
            <person name="Gilroy R."/>
        </authorList>
    </citation>
    <scope>NUCLEOTIDE SEQUENCE</scope>
    <source>
        <strain evidence="19">USAMLcec2-132</strain>
    </source>
</reference>
<gene>
    <name evidence="19" type="ORF">H9761_16960</name>
</gene>
<dbReference type="PANTHER" id="PTHR45528:SF1">
    <property type="entry name" value="SENSOR HISTIDINE KINASE CPXA"/>
    <property type="match status" value="1"/>
</dbReference>
<organism evidence="19 20">
    <name type="scientific">Candidatus Eisenbergiella merdavium</name>
    <dbReference type="NCBI Taxonomy" id="2838551"/>
    <lineage>
        <taxon>Bacteria</taxon>
        <taxon>Bacillati</taxon>
        <taxon>Bacillota</taxon>
        <taxon>Clostridia</taxon>
        <taxon>Lachnospirales</taxon>
        <taxon>Lachnospiraceae</taxon>
        <taxon>Eisenbergiella</taxon>
    </lineage>
</organism>
<comment type="caution">
    <text evidence="19">The sequence shown here is derived from an EMBL/GenBank/DDBJ whole genome shotgun (WGS) entry which is preliminary data.</text>
</comment>
<evidence type="ECO:0000256" key="7">
    <source>
        <dbReference type="ARBA" id="ARBA00022692"/>
    </source>
</evidence>
<evidence type="ECO:0000256" key="8">
    <source>
        <dbReference type="ARBA" id="ARBA00022741"/>
    </source>
</evidence>
<dbReference type="Proteomes" id="UP000823891">
    <property type="component" value="Unassembled WGS sequence"/>
</dbReference>
<dbReference type="InterPro" id="IPR005467">
    <property type="entry name" value="His_kinase_dom"/>
</dbReference>
<keyword evidence="7 16" id="KW-0812">Transmembrane</keyword>
<dbReference type="SUPFAM" id="SSF55874">
    <property type="entry name" value="ATPase domain of HSP90 chaperone/DNA topoisomerase II/histidine kinase"/>
    <property type="match status" value="1"/>
</dbReference>
<dbReference type="PANTHER" id="PTHR45528">
    <property type="entry name" value="SENSOR HISTIDINE KINASE CPXA"/>
    <property type="match status" value="1"/>
</dbReference>
<evidence type="ECO:0000256" key="1">
    <source>
        <dbReference type="ARBA" id="ARBA00000085"/>
    </source>
</evidence>
<feature type="domain" description="Histidine kinase" evidence="17">
    <location>
        <begin position="256"/>
        <end position="466"/>
    </location>
</feature>
<evidence type="ECO:0000256" key="2">
    <source>
        <dbReference type="ARBA" id="ARBA00004651"/>
    </source>
</evidence>
<dbReference type="SUPFAM" id="SSF158472">
    <property type="entry name" value="HAMP domain-like"/>
    <property type="match status" value="1"/>
</dbReference>
<dbReference type="Gene3D" id="6.10.340.10">
    <property type="match status" value="1"/>
</dbReference>
<evidence type="ECO:0000256" key="6">
    <source>
        <dbReference type="ARBA" id="ARBA00022679"/>
    </source>
</evidence>
<dbReference type="Pfam" id="PF00512">
    <property type="entry name" value="HisKA"/>
    <property type="match status" value="1"/>
</dbReference>
<proteinExistence type="predicted"/>
<feature type="region of interest" description="Disordered" evidence="15">
    <location>
        <begin position="449"/>
        <end position="485"/>
    </location>
</feature>
<dbReference type="Gene3D" id="1.10.287.130">
    <property type="match status" value="1"/>
</dbReference>
<feature type="domain" description="HAMP" evidence="18">
    <location>
        <begin position="189"/>
        <end position="241"/>
    </location>
</feature>
<evidence type="ECO:0000256" key="4">
    <source>
        <dbReference type="ARBA" id="ARBA00022475"/>
    </source>
</evidence>
<dbReference type="PROSITE" id="PS50885">
    <property type="entry name" value="HAMP"/>
    <property type="match status" value="1"/>
</dbReference>
<keyword evidence="6" id="KW-0808">Transferase</keyword>
<dbReference type="SUPFAM" id="SSF47384">
    <property type="entry name" value="Homodimeric domain of signal transducing histidine kinase"/>
    <property type="match status" value="1"/>
</dbReference>
<dbReference type="GO" id="GO:0000155">
    <property type="term" value="F:phosphorelay sensor kinase activity"/>
    <property type="evidence" value="ECO:0007669"/>
    <property type="project" value="InterPro"/>
</dbReference>
<protein>
    <recommendedName>
        <fullName evidence="3">histidine kinase</fullName>
        <ecNumber evidence="3">2.7.13.3</ecNumber>
    </recommendedName>
</protein>
<keyword evidence="12" id="KW-0902">Two-component regulatory system</keyword>
<comment type="catalytic activity">
    <reaction evidence="1">
        <text>ATP + protein L-histidine = ADP + protein N-phospho-L-histidine.</text>
        <dbReference type="EC" id="2.7.13.3"/>
    </reaction>
</comment>
<accession>A0A9D2SS33</accession>
<dbReference type="CDD" id="cd06225">
    <property type="entry name" value="HAMP"/>
    <property type="match status" value="1"/>
</dbReference>
<dbReference type="GO" id="GO:0005524">
    <property type="term" value="F:ATP binding"/>
    <property type="evidence" value="ECO:0007669"/>
    <property type="project" value="UniProtKB-KW"/>
</dbReference>
<dbReference type="InterPro" id="IPR036097">
    <property type="entry name" value="HisK_dim/P_sf"/>
</dbReference>
<dbReference type="CDD" id="cd00082">
    <property type="entry name" value="HisKA"/>
    <property type="match status" value="1"/>
</dbReference>
<name>A0A9D2SS33_9FIRM</name>
<dbReference type="InterPro" id="IPR003594">
    <property type="entry name" value="HATPase_dom"/>
</dbReference>
<dbReference type="Pfam" id="PF00672">
    <property type="entry name" value="HAMP"/>
    <property type="match status" value="1"/>
</dbReference>
<evidence type="ECO:0000313" key="19">
    <source>
        <dbReference type="EMBL" id="HJC25365.1"/>
    </source>
</evidence>
<dbReference type="Gene3D" id="3.30.565.10">
    <property type="entry name" value="Histidine kinase-like ATPase, C-terminal domain"/>
    <property type="match status" value="1"/>
</dbReference>
<evidence type="ECO:0000256" key="13">
    <source>
        <dbReference type="ARBA" id="ARBA00023136"/>
    </source>
</evidence>
<evidence type="ECO:0000256" key="10">
    <source>
        <dbReference type="ARBA" id="ARBA00022840"/>
    </source>
</evidence>
<dbReference type="PROSITE" id="PS50109">
    <property type="entry name" value="HIS_KIN"/>
    <property type="match status" value="1"/>
</dbReference>
<evidence type="ECO:0000256" key="3">
    <source>
        <dbReference type="ARBA" id="ARBA00012438"/>
    </source>
</evidence>
<dbReference type="InterPro" id="IPR036890">
    <property type="entry name" value="HATPase_C_sf"/>
</dbReference>
<evidence type="ECO:0000256" key="12">
    <source>
        <dbReference type="ARBA" id="ARBA00023012"/>
    </source>
</evidence>
<dbReference type="SMART" id="SM00304">
    <property type="entry name" value="HAMP"/>
    <property type="match status" value="1"/>
</dbReference>
<keyword evidence="13 16" id="KW-0472">Membrane</keyword>
<evidence type="ECO:0000259" key="17">
    <source>
        <dbReference type="PROSITE" id="PS50109"/>
    </source>
</evidence>
<feature type="transmembrane region" description="Helical" evidence="16">
    <location>
        <begin position="172"/>
        <end position="191"/>
    </location>
</feature>
<evidence type="ECO:0000256" key="16">
    <source>
        <dbReference type="SAM" id="Phobius"/>
    </source>
</evidence>
<evidence type="ECO:0000313" key="20">
    <source>
        <dbReference type="Proteomes" id="UP000823891"/>
    </source>
</evidence>
<keyword evidence="5" id="KW-0597">Phosphoprotein</keyword>
<dbReference type="EC" id="2.7.13.3" evidence="3"/>
<keyword evidence="8" id="KW-0547">Nucleotide-binding</keyword>
<dbReference type="SMART" id="SM00388">
    <property type="entry name" value="HisKA"/>
    <property type="match status" value="1"/>
</dbReference>
<dbReference type="CDD" id="cd00075">
    <property type="entry name" value="HATPase"/>
    <property type="match status" value="1"/>
</dbReference>
<feature type="transmembrane region" description="Helical" evidence="16">
    <location>
        <begin position="12"/>
        <end position="31"/>
    </location>
</feature>
<comment type="subcellular location">
    <subcellularLocation>
        <location evidence="2">Cell membrane</location>
        <topology evidence="2">Multi-pass membrane protein</topology>
    </subcellularLocation>
</comment>
<evidence type="ECO:0000256" key="15">
    <source>
        <dbReference type="SAM" id="MobiDB-lite"/>
    </source>
</evidence>
<feature type="coiled-coil region" evidence="14">
    <location>
        <begin position="226"/>
        <end position="253"/>
    </location>
</feature>
<keyword evidence="9 19" id="KW-0418">Kinase</keyword>
<dbReference type="InterPro" id="IPR050398">
    <property type="entry name" value="HssS/ArlS-like"/>
</dbReference>
<evidence type="ECO:0000256" key="9">
    <source>
        <dbReference type="ARBA" id="ARBA00022777"/>
    </source>
</evidence>
<dbReference type="Pfam" id="PF02518">
    <property type="entry name" value="HATPase_c"/>
    <property type="match status" value="1"/>
</dbReference>
<evidence type="ECO:0000256" key="5">
    <source>
        <dbReference type="ARBA" id="ARBA00022553"/>
    </source>
</evidence>
<keyword evidence="4" id="KW-1003">Cell membrane</keyword>
<dbReference type="PRINTS" id="PR00344">
    <property type="entry name" value="BCTRLSENSOR"/>
</dbReference>
<keyword evidence="11 16" id="KW-1133">Transmembrane helix</keyword>
<dbReference type="GO" id="GO:0005886">
    <property type="term" value="C:plasma membrane"/>
    <property type="evidence" value="ECO:0007669"/>
    <property type="project" value="UniProtKB-SubCell"/>
</dbReference>
<dbReference type="InterPro" id="IPR004358">
    <property type="entry name" value="Sig_transdc_His_kin-like_C"/>
</dbReference>
<dbReference type="AlphaFoldDB" id="A0A9D2SS33"/>
<evidence type="ECO:0000259" key="18">
    <source>
        <dbReference type="PROSITE" id="PS50885"/>
    </source>
</evidence>
<sequence length="485" mass="53917">MKFSTKLICSTMIVLAAALGFSGFYFVNYVFESALNREIGQALDENSILRFAFETAALNAPAKYDVLQDTTIYQIGANLESGGLENGRLVRLSDEEQSVLYASDGFGADQALLSRTEEGRKTYRVIESGSRYYIQTAGVVNALDRALYLETLKDVTEVFEDRSMGFTVYRRAMLLLLAAGMLLLILISSWLTKPIRALTRATKQMREGDYGYRAKRESGDELGVLTDDFNRMAAALEENVNRLEDEVRSREEFVAAFAHELKTPLTSIIGYADMLRSRKLDEEKSLLSANYIYTEGKRLEAMSLRLLDIIVNRRTQAKRRRIPASSFSAFLQEAPAPGWDGMLSVSCEDGMVWAEADLIKTVLFNLLDNACKASEPGGRVEAEGKRLEDGYRFTIRDYGIGIPVEELSKVTKPFYMVDKSRSRSRNGAGLGLALCVEILRLHESSLEIESEPGKGTAVSFTLPDGDMDENTADKNIVNKKGGGEP</sequence>
<dbReference type="EMBL" id="DWWS01000063">
    <property type="protein sequence ID" value="HJC25365.1"/>
    <property type="molecule type" value="Genomic_DNA"/>
</dbReference>